<dbReference type="PANTHER" id="PTHR11071">
    <property type="entry name" value="PEPTIDYL-PROLYL CIS-TRANS ISOMERASE"/>
    <property type="match status" value="1"/>
</dbReference>
<dbReference type="KEGG" id="ccac:CcaHIS019_0502760"/>
<evidence type="ECO:0000256" key="3">
    <source>
        <dbReference type="ARBA" id="ARBA00022737"/>
    </source>
</evidence>
<dbReference type="PANTHER" id="PTHR11071:SF561">
    <property type="entry name" value="PEPTIDYL-PROLYL CIS-TRANS ISOMERASE D-RELATED"/>
    <property type="match status" value="1"/>
</dbReference>
<proteinExistence type="predicted"/>
<evidence type="ECO:0000256" key="5">
    <source>
        <dbReference type="ARBA" id="ARBA00023110"/>
    </source>
</evidence>
<sequence length="376" mass="40853">MPNKVAYFDISIGGEAAGRIEFELFDDIVPKTTANFEHLCIGDKTNDKGTKLTYVGSVFHRCIKGFMLQGGDEFTRGDGTGGESIYGEKFADENFQLKHDEPMLLSMANAGPNTNGSQFFITTVRTPHLDGKHVIFGRVRNNRGLVRRIEHLPTSADRPDEEVKIIGAGVLDEAEVEKEDAARARAAEAAVSGSEDVFEDYPADEEKIDPEDAEQALKVGQTLRALGNAAFKAGDNTVALAKYQKALRYLDVHPELPNDASPELVAAFRSTRFPCLTNGSLVALKVSPPQPKLAKVLANHALMIDGLTPAERGKALYRRGVACIALKDWDSAERDLAEAIKLVPGDGGVTKALTQVRAHQKAALDKQRAAYSKMFG</sequence>
<keyword evidence="3" id="KW-0677">Repeat</keyword>
<dbReference type="GO" id="GO:0016018">
    <property type="term" value="F:cyclosporin A binding"/>
    <property type="evidence" value="ECO:0007669"/>
    <property type="project" value="TreeGrafter"/>
</dbReference>
<dbReference type="GO" id="GO:0042026">
    <property type="term" value="P:protein refolding"/>
    <property type="evidence" value="ECO:0007669"/>
    <property type="project" value="UniProtKB-ARBA"/>
</dbReference>
<dbReference type="Proteomes" id="UP001233271">
    <property type="component" value="Chromosome 5"/>
</dbReference>
<keyword evidence="4" id="KW-0802">TPR repeat</keyword>
<evidence type="ECO:0000256" key="6">
    <source>
        <dbReference type="ARBA" id="ARBA00023235"/>
    </source>
</evidence>
<accession>A0AA48L646</accession>
<dbReference type="Gene3D" id="2.40.100.10">
    <property type="entry name" value="Cyclophilin-like"/>
    <property type="match status" value="1"/>
</dbReference>
<dbReference type="SUPFAM" id="SSF48452">
    <property type="entry name" value="TPR-like"/>
    <property type="match status" value="1"/>
</dbReference>
<dbReference type="PRINTS" id="PR00153">
    <property type="entry name" value="CSAPPISMRASE"/>
</dbReference>
<dbReference type="PROSITE" id="PS50072">
    <property type="entry name" value="CSA_PPIASE_2"/>
    <property type="match status" value="1"/>
</dbReference>
<evidence type="ECO:0000313" key="8">
    <source>
        <dbReference type="EMBL" id="BEI92648.1"/>
    </source>
</evidence>
<dbReference type="InterPro" id="IPR029000">
    <property type="entry name" value="Cyclophilin-like_dom_sf"/>
</dbReference>
<dbReference type="AlphaFoldDB" id="A0AA48L646"/>
<dbReference type="GeneID" id="85496518"/>
<evidence type="ECO:0000259" key="7">
    <source>
        <dbReference type="PROSITE" id="PS50072"/>
    </source>
</evidence>
<protein>
    <recommendedName>
        <fullName evidence="2">peptidylprolyl isomerase</fullName>
        <ecNumber evidence="2">5.2.1.8</ecNumber>
    </recommendedName>
</protein>
<dbReference type="EMBL" id="AP028216">
    <property type="protein sequence ID" value="BEI92648.1"/>
    <property type="molecule type" value="Genomic_DNA"/>
</dbReference>
<dbReference type="InterPro" id="IPR002130">
    <property type="entry name" value="Cyclophilin-type_PPIase_dom"/>
</dbReference>
<dbReference type="Pfam" id="PF00160">
    <property type="entry name" value="Pro_isomerase"/>
    <property type="match status" value="1"/>
</dbReference>
<organism evidence="8 9">
    <name type="scientific">Cutaneotrichosporon cavernicola</name>
    <dbReference type="NCBI Taxonomy" id="279322"/>
    <lineage>
        <taxon>Eukaryota</taxon>
        <taxon>Fungi</taxon>
        <taxon>Dikarya</taxon>
        <taxon>Basidiomycota</taxon>
        <taxon>Agaricomycotina</taxon>
        <taxon>Tremellomycetes</taxon>
        <taxon>Trichosporonales</taxon>
        <taxon>Trichosporonaceae</taxon>
        <taxon>Cutaneotrichosporon</taxon>
    </lineage>
</organism>
<evidence type="ECO:0000256" key="1">
    <source>
        <dbReference type="ARBA" id="ARBA00000971"/>
    </source>
</evidence>
<gene>
    <name evidence="8" type="primary">CPR6</name>
    <name evidence="8" type="ORF">CcaverHIS019_0502760</name>
</gene>
<evidence type="ECO:0000256" key="2">
    <source>
        <dbReference type="ARBA" id="ARBA00013194"/>
    </source>
</evidence>
<dbReference type="EC" id="5.2.1.8" evidence="2"/>
<evidence type="ECO:0000256" key="4">
    <source>
        <dbReference type="ARBA" id="ARBA00022803"/>
    </source>
</evidence>
<reference evidence="8" key="1">
    <citation type="journal article" date="2023" name="BMC Genomics">
        <title>Chromosome-level genome assemblies of Cutaneotrichosporon spp. (Trichosporonales, Basidiomycota) reveal imbalanced evolution between nucleotide sequences and chromosome synteny.</title>
        <authorList>
            <person name="Kobayashi Y."/>
            <person name="Kayamori A."/>
            <person name="Aoki K."/>
            <person name="Shiwa Y."/>
            <person name="Matsutani M."/>
            <person name="Fujita N."/>
            <person name="Sugita T."/>
            <person name="Iwasaki W."/>
            <person name="Tanaka N."/>
            <person name="Takashima M."/>
        </authorList>
    </citation>
    <scope>NUCLEOTIDE SEQUENCE</scope>
    <source>
        <strain evidence="8">HIS019</strain>
    </source>
</reference>
<keyword evidence="5" id="KW-0697">Rotamase</keyword>
<dbReference type="GO" id="GO:0003755">
    <property type="term" value="F:peptidyl-prolyl cis-trans isomerase activity"/>
    <property type="evidence" value="ECO:0007669"/>
    <property type="project" value="UniProtKB-KW"/>
</dbReference>
<dbReference type="SMART" id="SM00028">
    <property type="entry name" value="TPR"/>
    <property type="match status" value="2"/>
</dbReference>
<name>A0AA48L646_9TREE</name>
<feature type="domain" description="PPIase cyclophilin-type" evidence="7">
    <location>
        <begin position="7"/>
        <end position="170"/>
    </location>
</feature>
<comment type="catalytic activity">
    <reaction evidence="1">
        <text>[protein]-peptidylproline (omega=180) = [protein]-peptidylproline (omega=0)</text>
        <dbReference type="Rhea" id="RHEA:16237"/>
        <dbReference type="Rhea" id="RHEA-COMP:10747"/>
        <dbReference type="Rhea" id="RHEA-COMP:10748"/>
        <dbReference type="ChEBI" id="CHEBI:83833"/>
        <dbReference type="ChEBI" id="CHEBI:83834"/>
        <dbReference type="EC" id="5.2.1.8"/>
    </reaction>
</comment>
<dbReference type="SUPFAM" id="SSF50891">
    <property type="entry name" value="Cyclophilin-like"/>
    <property type="match status" value="1"/>
</dbReference>
<dbReference type="Gene3D" id="1.25.40.10">
    <property type="entry name" value="Tetratricopeptide repeat domain"/>
    <property type="match status" value="1"/>
</dbReference>
<dbReference type="InterPro" id="IPR019734">
    <property type="entry name" value="TPR_rpt"/>
</dbReference>
<dbReference type="InterPro" id="IPR013105">
    <property type="entry name" value="TPR_2"/>
</dbReference>
<dbReference type="Pfam" id="PF07719">
    <property type="entry name" value="TPR_2"/>
    <property type="match status" value="1"/>
</dbReference>
<keyword evidence="6" id="KW-0413">Isomerase</keyword>
<dbReference type="InterPro" id="IPR011990">
    <property type="entry name" value="TPR-like_helical_dom_sf"/>
</dbReference>
<dbReference type="FunFam" id="2.40.100.10:FF:000023">
    <property type="entry name" value="Peptidyl-prolyl cis-trans isomerase"/>
    <property type="match status" value="1"/>
</dbReference>
<evidence type="ECO:0000313" key="9">
    <source>
        <dbReference type="Proteomes" id="UP001233271"/>
    </source>
</evidence>
<dbReference type="FunFam" id="1.25.40.10:FF:000029">
    <property type="entry name" value="peptidyl-prolyl cis-trans isomerase D"/>
    <property type="match status" value="1"/>
</dbReference>
<dbReference type="RefSeq" id="XP_060457913.1">
    <property type="nucleotide sequence ID" value="XM_060601417.1"/>
</dbReference>
<dbReference type="GO" id="GO:0005737">
    <property type="term" value="C:cytoplasm"/>
    <property type="evidence" value="ECO:0007669"/>
    <property type="project" value="TreeGrafter"/>
</dbReference>
<keyword evidence="9" id="KW-1185">Reference proteome</keyword>